<feature type="region of interest" description="Disordered" evidence="1">
    <location>
        <begin position="17"/>
        <end position="36"/>
    </location>
</feature>
<sequence>MPIEIRELIVKVKVNERENNNAATTDPNARKQERDASEDAIIAECVEQTLLVLNKKKER</sequence>
<accession>A0A1G6YUL2</accession>
<organism evidence="2 3">
    <name type="scientific">Pricia antarctica</name>
    <dbReference type="NCBI Taxonomy" id="641691"/>
    <lineage>
        <taxon>Bacteria</taxon>
        <taxon>Pseudomonadati</taxon>
        <taxon>Bacteroidota</taxon>
        <taxon>Flavobacteriia</taxon>
        <taxon>Flavobacteriales</taxon>
        <taxon>Flavobacteriaceae</taxon>
        <taxon>Pricia</taxon>
    </lineage>
</organism>
<proteinExistence type="predicted"/>
<dbReference type="AlphaFoldDB" id="A0A1G6YUL2"/>
<name>A0A1G6YUL2_9FLAO</name>
<dbReference type="Proteomes" id="UP000199109">
    <property type="component" value="Unassembled WGS sequence"/>
</dbReference>
<evidence type="ECO:0000313" key="2">
    <source>
        <dbReference type="EMBL" id="SDD93325.1"/>
    </source>
</evidence>
<evidence type="ECO:0000313" key="3">
    <source>
        <dbReference type="Proteomes" id="UP000199109"/>
    </source>
</evidence>
<dbReference type="InterPro" id="IPR045459">
    <property type="entry name" value="DUF5908"/>
</dbReference>
<dbReference type="RefSeq" id="WP_091866256.1">
    <property type="nucleotide sequence ID" value="NZ_FNAO01000002.1"/>
</dbReference>
<keyword evidence="3" id="KW-1185">Reference proteome</keyword>
<dbReference type="Pfam" id="PF19265">
    <property type="entry name" value="DUF5908"/>
    <property type="match status" value="1"/>
</dbReference>
<gene>
    <name evidence="2" type="ORF">SAMN05421636_102360</name>
</gene>
<evidence type="ECO:0000256" key="1">
    <source>
        <dbReference type="SAM" id="MobiDB-lite"/>
    </source>
</evidence>
<dbReference type="EMBL" id="FNAO01000002">
    <property type="protein sequence ID" value="SDD93325.1"/>
    <property type="molecule type" value="Genomic_DNA"/>
</dbReference>
<protein>
    <submittedName>
        <fullName evidence="2">Uncharacterized protein</fullName>
    </submittedName>
</protein>
<reference evidence="2 3" key="1">
    <citation type="submission" date="2016-10" db="EMBL/GenBank/DDBJ databases">
        <authorList>
            <person name="de Groot N.N."/>
        </authorList>
    </citation>
    <scope>NUCLEOTIDE SEQUENCE [LARGE SCALE GENOMIC DNA]</scope>
    <source>
        <strain evidence="2 3">DSM 23421</strain>
    </source>
</reference>
<dbReference type="STRING" id="641691.SAMN05421636_102360"/>